<feature type="transmembrane region" description="Helical" evidence="6">
    <location>
        <begin position="9"/>
        <end position="26"/>
    </location>
</feature>
<feature type="transmembrane region" description="Helical" evidence="6">
    <location>
        <begin position="237"/>
        <end position="257"/>
    </location>
</feature>
<evidence type="ECO:0000313" key="8">
    <source>
        <dbReference type="EMBL" id="TQQ85210.1"/>
    </source>
</evidence>
<keyword evidence="5 6" id="KW-0472">Membrane</keyword>
<dbReference type="Pfam" id="PF00892">
    <property type="entry name" value="EamA"/>
    <property type="match status" value="2"/>
</dbReference>
<dbReference type="GO" id="GO:0016020">
    <property type="term" value="C:membrane"/>
    <property type="evidence" value="ECO:0007669"/>
    <property type="project" value="UniProtKB-SubCell"/>
</dbReference>
<evidence type="ECO:0000256" key="2">
    <source>
        <dbReference type="ARBA" id="ARBA00007362"/>
    </source>
</evidence>
<proteinExistence type="inferred from homology"/>
<accession>A0A544QWZ2</accession>
<feature type="domain" description="EamA" evidence="7">
    <location>
        <begin position="149"/>
        <end position="277"/>
    </location>
</feature>
<comment type="similarity">
    <text evidence="2">Belongs to the EamA transporter family.</text>
</comment>
<organism evidence="8 9">
    <name type="scientific">Peptacetobacter hominis</name>
    <dbReference type="NCBI Taxonomy" id="2743610"/>
    <lineage>
        <taxon>Bacteria</taxon>
        <taxon>Bacillati</taxon>
        <taxon>Bacillota</taxon>
        <taxon>Clostridia</taxon>
        <taxon>Peptostreptococcales</taxon>
        <taxon>Peptostreptococcaceae</taxon>
        <taxon>Peptacetobacter</taxon>
    </lineage>
</organism>
<reference evidence="8 9" key="1">
    <citation type="submission" date="2019-02" db="EMBL/GenBank/DDBJ databases">
        <title>Peptostreptococcaceae bacterium ZHW00191 nov., a new bacterium isolated from the human gut.</title>
        <authorList>
            <person name="Zhou H.-W."/>
            <person name="Chen X.-J."/>
        </authorList>
    </citation>
    <scope>NUCLEOTIDE SEQUENCE [LARGE SCALE GENOMIC DNA]</scope>
    <source>
        <strain evidence="8 9">ZHW00191</strain>
    </source>
</reference>
<feature type="transmembrane region" description="Helical" evidence="6">
    <location>
        <begin position="124"/>
        <end position="142"/>
    </location>
</feature>
<evidence type="ECO:0000256" key="1">
    <source>
        <dbReference type="ARBA" id="ARBA00004141"/>
    </source>
</evidence>
<evidence type="ECO:0000256" key="6">
    <source>
        <dbReference type="SAM" id="Phobius"/>
    </source>
</evidence>
<evidence type="ECO:0000256" key="3">
    <source>
        <dbReference type="ARBA" id="ARBA00022692"/>
    </source>
</evidence>
<feature type="transmembrane region" description="Helical" evidence="6">
    <location>
        <begin position="148"/>
        <end position="166"/>
    </location>
</feature>
<gene>
    <name evidence="8" type="ORF">EXD82_02075</name>
</gene>
<feature type="transmembrane region" description="Helical" evidence="6">
    <location>
        <begin position="66"/>
        <end position="86"/>
    </location>
</feature>
<evidence type="ECO:0000259" key="7">
    <source>
        <dbReference type="Pfam" id="PF00892"/>
    </source>
</evidence>
<feature type="transmembrane region" description="Helical" evidence="6">
    <location>
        <begin position="38"/>
        <end position="54"/>
    </location>
</feature>
<dbReference type="PANTHER" id="PTHR22911:SF6">
    <property type="entry name" value="SOLUTE CARRIER FAMILY 35 MEMBER G1"/>
    <property type="match status" value="1"/>
</dbReference>
<dbReference type="PANTHER" id="PTHR22911">
    <property type="entry name" value="ACYL-MALONYL CONDENSING ENZYME-RELATED"/>
    <property type="match status" value="1"/>
</dbReference>
<dbReference type="OrthoDB" id="5148831at2"/>
<comment type="subcellular location">
    <subcellularLocation>
        <location evidence="1">Membrane</location>
        <topology evidence="1">Multi-pass membrane protein</topology>
    </subcellularLocation>
</comment>
<dbReference type="AlphaFoldDB" id="A0A544QWZ2"/>
<keyword evidence="4 6" id="KW-1133">Transmembrane helix</keyword>
<dbReference type="InterPro" id="IPR000620">
    <property type="entry name" value="EamA_dom"/>
</dbReference>
<sequence length="298" mass="33225">MESNRIKGVFFIIMSAAGFALMSAFVKLSGDLPSFQKVFFRNLIASIMALYLIIKNRGSMVGKRENLKLLLMRSIFGTLGVIFNFYAIDHLILSDANMLNKISPFLVVIFSALFLKESIKPKQILMILIAFAGSMFIVKPTFSIEVVPYLVGILGAIAAAAAYTCVRAIGNKEDYYTVVFFFSAFSMISILPVVIKVYEPMTIKQFIYLIMAGVSASAGQFGITLAYRYAPAREISIFDYTNILFSAVLSIVIFGTYPDVWSVVGYIIVFSAALYMFIYNRKGYSESIEKIPDDSKTE</sequence>
<evidence type="ECO:0000313" key="9">
    <source>
        <dbReference type="Proteomes" id="UP000317863"/>
    </source>
</evidence>
<name>A0A544QWZ2_9FIRM</name>
<keyword evidence="3 6" id="KW-0812">Transmembrane</keyword>
<feature type="domain" description="EamA" evidence="7">
    <location>
        <begin position="7"/>
        <end position="138"/>
    </location>
</feature>
<evidence type="ECO:0000256" key="5">
    <source>
        <dbReference type="ARBA" id="ARBA00023136"/>
    </source>
</evidence>
<feature type="transmembrane region" description="Helical" evidence="6">
    <location>
        <begin position="263"/>
        <end position="280"/>
    </location>
</feature>
<feature type="transmembrane region" description="Helical" evidence="6">
    <location>
        <begin position="175"/>
        <end position="195"/>
    </location>
</feature>
<feature type="transmembrane region" description="Helical" evidence="6">
    <location>
        <begin position="98"/>
        <end position="115"/>
    </location>
</feature>
<evidence type="ECO:0000256" key="4">
    <source>
        <dbReference type="ARBA" id="ARBA00022989"/>
    </source>
</evidence>
<feature type="transmembrane region" description="Helical" evidence="6">
    <location>
        <begin position="207"/>
        <end position="230"/>
    </location>
</feature>
<dbReference type="Proteomes" id="UP000317863">
    <property type="component" value="Unassembled WGS sequence"/>
</dbReference>
<dbReference type="InterPro" id="IPR037185">
    <property type="entry name" value="EmrE-like"/>
</dbReference>
<dbReference type="EMBL" id="SGJB01000003">
    <property type="protein sequence ID" value="TQQ85210.1"/>
    <property type="molecule type" value="Genomic_DNA"/>
</dbReference>
<comment type="caution">
    <text evidence="8">The sequence shown here is derived from an EMBL/GenBank/DDBJ whole genome shotgun (WGS) entry which is preliminary data.</text>
</comment>
<dbReference type="SUPFAM" id="SSF103481">
    <property type="entry name" value="Multidrug resistance efflux transporter EmrE"/>
    <property type="match status" value="2"/>
</dbReference>
<dbReference type="RefSeq" id="WP_142535267.1">
    <property type="nucleotide sequence ID" value="NZ_SGJB01000003.1"/>
</dbReference>
<keyword evidence="9" id="KW-1185">Reference proteome</keyword>
<protein>
    <submittedName>
        <fullName evidence="8">DMT family transporter</fullName>
    </submittedName>
</protein>